<keyword evidence="2" id="KW-1185">Reference proteome</keyword>
<dbReference type="PROSITE" id="PS51257">
    <property type="entry name" value="PROKAR_LIPOPROTEIN"/>
    <property type="match status" value="1"/>
</dbReference>
<dbReference type="InterPro" id="IPR007815">
    <property type="entry name" value="Emycin_Estase"/>
</dbReference>
<sequence length="621" mass="71044">MKVLSIISLIFVLLTSCKQKSTEDQVSDWIVNHAIPLKTVEAGNGFEDLAPIGKIVRDARIVSLGELTHGNREVFQLKHRLIEYLVTEEGFNLFALECPFGEAFDVNQYILEGIGTPEEALAGIYFSTWDTKEFTELLKWMRAYNADSTHTTKVKFHGFDIQDPERAARVMLEYIKKVDIELYQSVKTELSILEIQFSEPIYLGRRPYIPEEYDEASLLAIKHVMNAFRLNKESYISKTTQKEWVRALHHARQAELWIEACFNDGENYDEIRDKGQAENIKWILDQEGESSKAIVWAHNCHVSNASPKDDINMHGYYLRKMYRDHLKIFGLFFNQGGFKAIDANMPSKGMFNFSLGQAPPSTLENTLASAQHSIAVVNMHELPKKGPVREWFYTERHTRHSGGGYDEKKPENYFWSYTPAEAYDVLVYLDTTSPVISVNDDAYEYIWMLNKKLNTPTNLDFEGDSNGEEPSGWMVWSKFQRLGVELLVTDLNPYQGKHSAMIHRPEGVTFGEITPSLTQRVDAAPYRGKKIRITVAVRSEVKDPGFSFFRLVIEPDVLQSAHVGSPPLFDSLDKFRINSANWETIQIEAEVPKIANTISFGMYLRDSGTVWIDDVEIDIVE</sequence>
<dbReference type="EMBL" id="JABTCG010000013">
    <property type="protein sequence ID" value="MBD0852637.1"/>
    <property type="molecule type" value="Genomic_DNA"/>
</dbReference>
<comment type="caution">
    <text evidence="1">The sequence shown here is derived from an EMBL/GenBank/DDBJ whole genome shotgun (WGS) entry which is preliminary data.</text>
</comment>
<gene>
    <name evidence="1" type="ORF">HPE63_18320</name>
</gene>
<dbReference type="PANTHER" id="PTHR31299">
    <property type="entry name" value="ESTERASE, PUTATIVE (AFU_ORTHOLOGUE AFUA_1G05850)-RELATED"/>
    <property type="match status" value="1"/>
</dbReference>
<dbReference type="Gene3D" id="1.20.1440.30">
    <property type="entry name" value="Biosynthetic Protein domain"/>
    <property type="match status" value="1"/>
</dbReference>
<dbReference type="Proteomes" id="UP000598350">
    <property type="component" value="Unassembled WGS sequence"/>
</dbReference>
<dbReference type="Gene3D" id="2.60.120.260">
    <property type="entry name" value="Galactose-binding domain-like"/>
    <property type="match status" value="1"/>
</dbReference>
<dbReference type="SUPFAM" id="SSF159501">
    <property type="entry name" value="EreA/ChaN-like"/>
    <property type="match status" value="1"/>
</dbReference>
<name>A0ABR7VGB0_9FLAO</name>
<organism evidence="1 2">
    <name type="scientific">Maribacter arenosus</name>
    <dbReference type="NCBI Taxonomy" id="1854708"/>
    <lineage>
        <taxon>Bacteria</taxon>
        <taxon>Pseudomonadati</taxon>
        <taxon>Bacteroidota</taxon>
        <taxon>Flavobacteriia</taxon>
        <taxon>Flavobacteriales</taxon>
        <taxon>Flavobacteriaceae</taxon>
        <taxon>Maribacter</taxon>
    </lineage>
</organism>
<dbReference type="Gene3D" id="3.40.1660.10">
    <property type="entry name" value="EreA-like (biosynthetic domain)"/>
    <property type="match status" value="1"/>
</dbReference>
<evidence type="ECO:0000313" key="1">
    <source>
        <dbReference type="EMBL" id="MBD0852637.1"/>
    </source>
</evidence>
<dbReference type="RefSeq" id="WP_188315756.1">
    <property type="nucleotide sequence ID" value="NZ_JABTCG010000013.1"/>
</dbReference>
<dbReference type="Pfam" id="PF05139">
    <property type="entry name" value="Erythro_esteras"/>
    <property type="match status" value="1"/>
</dbReference>
<protein>
    <submittedName>
        <fullName evidence="1">Erythromycin esterase family protein</fullName>
    </submittedName>
</protein>
<dbReference type="Gene3D" id="3.30.1870.10">
    <property type="entry name" value="EreA-like, domain 2"/>
    <property type="match status" value="1"/>
</dbReference>
<dbReference type="InterPro" id="IPR052036">
    <property type="entry name" value="Hydrolase/PRTase-associated"/>
</dbReference>
<reference evidence="1 2" key="1">
    <citation type="submission" date="2020-05" db="EMBL/GenBank/DDBJ databases">
        <title>The draft genome sequence of Maribacter arenosus CAU 1321.</title>
        <authorList>
            <person name="Mu L."/>
        </authorList>
    </citation>
    <scope>NUCLEOTIDE SEQUENCE [LARGE SCALE GENOMIC DNA]</scope>
    <source>
        <strain evidence="1 2">CAU 1321</strain>
    </source>
</reference>
<dbReference type="PANTHER" id="PTHR31299:SF0">
    <property type="entry name" value="ESTERASE, PUTATIVE (AFU_ORTHOLOGUE AFUA_1G05850)-RELATED"/>
    <property type="match status" value="1"/>
</dbReference>
<accession>A0ABR7VGB0</accession>
<dbReference type="CDD" id="cd14728">
    <property type="entry name" value="Ere-like"/>
    <property type="match status" value="1"/>
</dbReference>
<proteinExistence type="predicted"/>
<evidence type="ECO:0000313" key="2">
    <source>
        <dbReference type="Proteomes" id="UP000598350"/>
    </source>
</evidence>